<evidence type="ECO:0000313" key="2">
    <source>
        <dbReference type="EMBL" id="BBZ07061.1"/>
    </source>
</evidence>
<dbReference type="InterPro" id="IPR002938">
    <property type="entry name" value="FAD-bd"/>
</dbReference>
<protein>
    <submittedName>
        <fullName evidence="2">Geranylgeranyl reductase</fullName>
    </submittedName>
</protein>
<dbReference type="PRINTS" id="PR00420">
    <property type="entry name" value="RNGMNOXGNASE"/>
</dbReference>
<name>A0A7I7VRK4_9MYCO</name>
<dbReference type="Proteomes" id="UP000467201">
    <property type="component" value="Chromosome"/>
</dbReference>
<evidence type="ECO:0000313" key="3">
    <source>
        <dbReference type="Proteomes" id="UP000467201"/>
    </source>
</evidence>
<dbReference type="KEGG" id="mdr:MDOR_12300"/>
<dbReference type="GO" id="GO:0016628">
    <property type="term" value="F:oxidoreductase activity, acting on the CH-CH group of donors, NAD or NADP as acceptor"/>
    <property type="evidence" value="ECO:0007669"/>
    <property type="project" value="InterPro"/>
</dbReference>
<accession>A0A7I7VRK4</accession>
<reference evidence="2 3" key="1">
    <citation type="journal article" date="2019" name="Emerg. Microbes Infect.">
        <title>Comprehensive subspecies identification of 175 nontuberculous mycobacteria species based on 7547 genomic profiles.</title>
        <authorList>
            <person name="Matsumoto Y."/>
            <person name="Kinjo T."/>
            <person name="Motooka D."/>
            <person name="Nabeya D."/>
            <person name="Jung N."/>
            <person name="Uechi K."/>
            <person name="Horii T."/>
            <person name="Iida T."/>
            <person name="Fujita J."/>
            <person name="Nakamura S."/>
        </authorList>
    </citation>
    <scope>NUCLEOTIDE SEQUENCE [LARGE SCALE GENOMIC DNA]</scope>
    <source>
        <strain evidence="2 3">JCM 12405</strain>
    </source>
</reference>
<dbReference type="InterPro" id="IPR050407">
    <property type="entry name" value="Geranylgeranyl_reductase"/>
</dbReference>
<dbReference type="AlphaFoldDB" id="A0A7I7VRK4"/>
<dbReference type="Gene3D" id="3.50.50.60">
    <property type="entry name" value="FAD/NAD(P)-binding domain"/>
    <property type="match status" value="1"/>
</dbReference>
<dbReference type="NCBIfam" id="TIGR02032">
    <property type="entry name" value="GG-red-SF"/>
    <property type="match status" value="1"/>
</dbReference>
<dbReference type="EMBL" id="AP022605">
    <property type="protein sequence ID" value="BBZ07061.1"/>
    <property type="molecule type" value="Genomic_DNA"/>
</dbReference>
<dbReference type="Pfam" id="PF01494">
    <property type="entry name" value="FAD_binding_3"/>
    <property type="match status" value="1"/>
</dbReference>
<dbReference type="InterPro" id="IPR011777">
    <property type="entry name" value="Geranylgeranyl_Rdtase_fam"/>
</dbReference>
<sequence>MLSTLAAPAHCTRFGAADLLRTRAGATLGAGKGPDSPAQPPARTLGTICRDSPTDETRFMTQRYDLVIAGGGPSGSAAAWQAAQTGAKVVVLDKAVFPRAKPCGDGLTARAVSYLQKMGLADEVATFHRVDRVTVFSPSQWELSFPKRPGMPDHGHTVSREHLDTVLLKHAESAGSEVRQGAEVTGPELDANGRVIGVTLKGGEKIYGDAVIAADGAYSPIKRALKIDSQYNGYSAIAIRSEMHANRPDSDSLDIYLKLAFQGDQLPGYGWVFPMGDGIFNIGLGYVNSYKNWQSINATQFLGEFLRSLPREWDLPPIEELKKNKSVRAWRLPMGFTAWPPWRPGVLFTGDSLGAGKPASGAGISKALESGLAAGECAIAALTNGGPDDFTNYAQRMETAWGREYKRGRYFHKLAGIPAVANNGIKLIDNAFFRDRLLKALYKKEQGPQHKY</sequence>
<dbReference type="PANTHER" id="PTHR42685">
    <property type="entry name" value="GERANYLGERANYL DIPHOSPHATE REDUCTASE"/>
    <property type="match status" value="1"/>
</dbReference>
<feature type="domain" description="FAD-binding" evidence="1">
    <location>
        <begin position="64"/>
        <end position="244"/>
    </location>
</feature>
<dbReference type="PANTHER" id="PTHR42685:SF22">
    <property type="entry name" value="CONDITIONED MEDIUM FACTOR RECEPTOR 1"/>
    <property type="match status" value="1"/>
</dbReference>
<proteinExistence type="predicted"/>
<gene>
    <name evidence="2" type="ORF">MDOR_12300</name>
</gene>
<dbReference type="SUPFAM" id="SSF51905">
    <property type="entry name" value="FAD/NAD(P)-binding domain"/>
    <property type="match status" value="1"/>
</dbReference>
<evidence type="ECO:0000259" key="1">
    <source>
        <dbReference type="Pfam" id="PF01494"/>
    </source>
</evidence>
<dbReference type="InterPro" id="IPR036188">
    <property type="entry name" value="FAD/NAD-bd_sf"/>
</dbReference>
<dbReference type="GO" id="GO:0071949">
    <property type="term" value="F:FAD binding"/>
    <property type="evidence" value="ECO:0007669"/>
    <property type="project" value="InterPro"/>
</dbReference>
<organism evidence="2 3">
    <name type="scientific">Mycolicibacterium doricum</name>
    <dbReference type="NCBI Taxonomy" id="126673"/>
    <lineage>
        <taxon>Bacteria</taxon>
        <taxon>Bacillati</taxon>
        <taxon>Actinomycetota</taxon>
        <taxon>Actinomycetes</taxon>
        <taxon>Mycobacteriales</taxon>
        <taxon>Mycobacteriaceae</taxon>
        <taxon>Mycolicibacterium</taxon>
    </lineage>
</organism>